<dbReference type="Pfam" id="PF13561">
    <property type="entry name" value="adh_short_C2"/>
    <property type="match status" value="1"/>
</dbReference>
<evidence type="ECO:0000256" key="2">
    <source>
        <dbReference type="ARBA" id="ARBA00023002"/>
    </source>
</evidence>
<dbReference type="PRINTS" id="PR00080">
    <property type="entry name" value="SDRFAMILY"/>
</dbReference>
<dbReference type="InterPro" id="IPR036291">
    <property type="entry name" value="NAD(P)-bd_dom_sf"/>
</dbReference>
<gene>
    <name evidence="4" type="ORF">NQU54_40710</name>
</gene>
<evidence type="ECO:0000313" key="5">
    <source>
        <dbReference type="Proteomes" id="UP001142400"/>
    </source>
</evidence>
<sequence>MSSFEGKVAFITGGGRGQGREEAVEFARRGSDVVIVDIAADVASLPYSLATEDDLKETQQLVEAEGRSCLARVADVRDQHALDAAAAAAVERFGRIDFLIANAGIYDWSDKPFWETSDEAWNDQVGICLEGAWRAAKAVTPHLVQRRSGAIVFTSSNVGVEGVPFSAPYVAAKHGVIGLMRVAALELGNYGVRANAILPSTTDTLINDHPSGWRRASGKPDGTRENYLDAVHQWTAMRNTGVLPPKAAALAALWLCSDEAEFITGISLPIDAGHLTLPGMNPWPVRD</sequence>
<dbReference type="RefSeq" id="WP_257635381.1">
    <property type="nucleotide sequence ID" value="NZ_JANIIC010000072.1"/>
</dbReference>
<keyword evidence="5" id="KW-1185">Reference proteome</keyword>
<evidence type="ECO:0000256" key="1">
    <source>
        <dbReference type="ARBA" id="ARBA00006484"/>
    </source>
</evidence>
<dbReference type="InterPro" id="IPR020904">
    <property type="entry name" value="Sc_DH/Rdtase_CS"/>
</dbReference>
<accession>A0A9X2RYG8</accession>
<keyword evidence="2 4" id="KW-0560">Oxidoreductase</keyword>
<dbReference type="Proteomes" id="UP001142400">
    <property type="component" value="Unassembled WGS sequence"/>
</dbReference>
<dbReference type="EMBL" id="JANIIC010000072">
    <property type="protein sequence ID" value="MCQ8835198.1"/>
    <property type="molecule type" value="Genomic_DNA"/>
</dbReference>
<dbReference type="PRINTS" id="PR00081">
    <property type="entry name" value="GDHRDH"/>
</dbReference>
<dbReference type="Gene3D" id="3.40.50.720">
    <property type="entry name" value="NAD(P)-binding Rossmann-like Domain"/>
    <property type="match status" value="1"/>
</dbReference>
<comment type="caution">
    <text evidence="4">The sequence shown here is derived from an EMBL/GenBank/DDBJ whole genome shotgun (WGS) entry which is preliminary data.</text>
</comment>
<dbReference type="PANTHER" id="PTHR24321">
    <property type="entry name" value="DEHYDROGENASES, SHORT CHAIN"/>
    <property type="match status" value="1"/>
</dbReference>
<dbReference type="SUPFAM" id="SSF51735">
    <property type="entry name" value="NAD(P)-binding Rossmann-fold domains"/>
    <property type="match status" value="1"/>
</dbReference>
<reference evidence="4" key="1">
    <citation type="submission" date="2022-06" db="EMBL/GenBank/DDBJ databases">
        <title>WGS of actinobacteria.</title>
        <authorList>
            <person name="Thawai C."/>
        </authorList>
    </citation>
    <scope>NUCLEOTIDE SEQUENCE</scope>
    <source>
        <strain evidence="4">DSM 42010</strain>
    </source>
</reference>
<dbReference type="PROSITE" id="PS00061">
    <property type="entry name" value="ADH_SHORT"/>
    <property type="match status" value="1"/>
</dbReference>
<dbReference type="InterPro" id="IPR023985">
    <property type="entry name" value="SDR_subfam_1"/>
</dbReference>
<dbReference type="PANTHER" id="PTHR24321:SF8">
    <property type="entry name" value="ESTRADIOL 17-BETA-DEHYDROGENASE 8-RELATED"/>
    <property type="match status" value="1"/>
</dbReference>
<comment type="similarity">
    <text evidence="1">Belongs to the short-chain dehydrogenases/reductases (SDR) family.</text>
</comment>
<dbReference type="FunFam" id="3.40.50.720:FF:000084">
    <property type="entry name" value="Short-chain dehydrogenase reductase"/>
    <property type="match status" value="1"/>
</dbReference>
<proteinExistence type="inferred from homology"/>
<evidence type="ECO:0000313" key="4">
    <source>
        <dbReference type="EMBL" id="MCQ8835198.1"/>
    </source>
</evidence>
<keyword evidence="3" id="KW-0520">NAD</keyword>
<protein>
    <submittedName>
        <fullName evidence="4">Mycofactocin-coupled SDR family oxidoreductase</fullName>
        <ecNumber evidence="4">1.1.99.-</ecNumber>
    </submittedName>
</protein>
<dbReference type="NCBIfam" id="TIGR03971">
    <property type="entry name" value="SDR_subfam_1"/>
    <property type="match status" value="1"/>
</dbReference>
<dbReference type="InterPro" id="IPR002347">
    <property type="entry name" value="SDR_fam"/>
</dbReference>
<name>A0A9X2RYG8_STRMQ</name>
<dbReference type="GO" id="GO:0016491">
    <property type="term" value="F:oxidoreductase activity"/>
    <property type="evidence" value="ECO:0007669"/>
    <property type="project" value="UniProtKB-KW"/>
</dbReference>
<dbReference type="EC" id="1.1.99.-" evidence="4"/>
<evidence type="ECO:0000256" key="3">
    <source>
        <dbReference type="ARBA" id="ARBA00023027"/>
    </source>
</evidence>
<dbReference type="CDD" id="cd05233">
    <property type="entry name" value="SDR_c"/>
    <property type="match status" value="1"/>
</dbReference>
<dbReference type="AlphaFoldDB" id="A0A9X2RYG8"/>
<organism evidence="4 5">
    <name type="scientific">Streptomyces malaysiensis subsp. samsunensis</name>
    <dbReference type="NCBI Taxonomy" id="459658"/>
    <lineage>
        <taxon>Bacteria</taxon>
        <taxon>Bacillati</taxon>
        <taxon>Actinomycetota</taxon>
        <taxon>Actinomycetes</taxon>
        <taxon>Kitasatosporales</taxon>
        <taxon>Streptomycetaceae</taxon>
        <taxon>Streptomyces</taxon>
        <taxon>Streptomyces violaceusniger group</taxon>
    </lineage>
</organism>